<dbReference type="Gene3D" id="3.20.10.10">
    <property type="entry name" value="D-amino Acid Aminotransferase, subunit A, domain 2"/>
    <property type="match status" value="1"/>
</dbReference>
<keyword evidence="4" id="KW-0663">Pyridoxal phosphate</keyword>
<dbReference type="RefSeq" id="WP_091275492.1">
    <property type="nucleotide sequence ID" value="NZ_FNDK01000022.1"/>
</dbReference>
<dbReference type="STRING" id="568899.SAMN05192534_12257"/>
<comment type="cofactor">
    <cofactor evidence="1">
        <name>pyridoxal 5'-phosphate</name>
        <dbReference type="ChEBI" id="CHEBI:597326"/>
    </cofactor>
</comment>
<dbReference type="SUPFAM" id="SSF56752">
    <property type="entry name" value="D-aminoacid aminotransferase-like PLP-dependent enzymes"/>
    <property type="match status" value="1"/>
</dbReference>
<dbReference type="InterPro" id="IPR001544">
    <property type="entry name" value="Aminotrans_IV"/>
</dbReference>
<sequence length="291" mass="33467">MYIYINGDIKEAGSARLSVFEHGFMYGLGLFETFRIYNGHPFLLDDHFFRLERGLSVMGIDWVYHRENVQQQLNELLAANKLKHAYVRYNVSAGEGELGLTTAPYKNSNTIIYMKPLPDPATSLEQAKNGKLLTVRRNSPESEERLKSHHYLNNILGKRETGADQSVEGLYLNEKGYLTEGVVSNLFWVKGTTIYTPAVETGILNGITRAFIINLAKKLSFYVREGQFKIKMLYDADEAFVTNSIQEIVRLNAVDDHYFTAGHSVVDKLQQEYKRYREQLWSISEMKRKED</sequence>
<evidence type="ECO:0000313" key="5">
    <source>
        <dbReference type="EMBL" id="SDI12777.1"/>
    </source>
</evidence>
<dbReference type="AlphaFoldDB" id="A0A1G8I1R0"/>
<dbReference type="EMBL" id="FNDK01000022">
    <property type="protein sequence ID" value="SDI12777.1"/>
    <property type="molecule type" value="Genomic_DNA"/>
</dbReference>
<keyword evidence="6" id="KW-1185">Reference proteome</keyword>
<dbReference type="PANTHER" id="PTHR42743:SF11">
    <property type="entry name" value="AMINODEOXYCHORISMATE LYASE"/>
    <property type="match status" value="1"/>
</dbReference>
<proteinExistence type="inferred from homology"/>
<evidence type="ECO:0000256" key="1">
    <source>
        <dbReference type="ARBA" id="ARBA00001933"/>
    </source>
</evidence>
<protein>
    <submittedName>
        <fullName evidence="5">4-amino-4-deoxychorismate lyase</fullName>
    </submittedName>
</protein>
<gene>
    <name evidence="5" type="ORF">SAMN05192534_12257</name>
</gene>
<dbReference type="Gene3D" id="3.30.470.10">
    <property type="match status" value="1"/>
</dbReference>
<dbReference type="Pfam" id="PF01063">
    <property type="entry name" value="Aminotran_4"/>
    <property type="match status" value="1"/>
</dbReference>
<dbReference type="CDD" id="cd00449">
    <property type="entry name" value="PLPDE_IV"/>
    <property type="match status" value="1"/>
</dbReference>
<dbReference type="Proteomes" id="UP000199163">
    <property type="component" value="Unassembled WGS sequence"/>
</dbReference>
<evidence type="ECO:0000256" key="4">
    <source>
        <dbReference type="ARBA" id="ARBA00022898"/>
    </source>
</evidence>
<name>A0A1G8I1R0_9BACI</name>
<dbReference type="InterPro" id="IPR050571">
    <property type="entry name" value="Class-IV_PLP-Dep_Aminotrnsfr"/>
</dbReference>
<dbReference type="PANTHER" id="PTHR42743">
    <property type="entry name" value="AMINO-ACID AMINOTRANSFERASE"/>
    <property type="match status" value="1"/>
</dbReference>
<dbReference type="InterPro" id="IPR043132">
    <property type="entry name" value="BCAT-like_C"/>
</dbReference>
<dbReference type="GO" id="GO:0008652">
    <property type="term" value="P:amino acid biosynthetic process"/>
    <property type="evidence" value="ECO:0007669"/>
    <property type="project" value="UniProtKB-ARBA"/>
</dbReference>
<dbReference type="GO" id="GO:0046394">
    <property type="term" value="P:carboxylic acid biosynthetic process"/>
    <property type="evidence" value="ECO:0007669"/>
    <property type="project" value="UniProtKB-ARBA"/>
</dbReference>
<evidence type="ECO:0000256" key="2">
    <source>
        <dbReference type="ARBA" id="ARBA00009320"/>
    </source>
</evidence>
<evidence type="ECO:0000256" key="3">
    <source>
        <dbReference type="ARBA" id="ARBA00011738"/>
    </source>
</evidence>
<comment type="similarity">
    <text evidence="2">Belongs to the class-IV pyridoxal-phosphate-dependent aminotransferase family.</text>
</comment>
<dbReference type="NCBIfam" id="NF005800">
    <property type="entry name" value="PRK07650.1"/>
    <property type="match status" value="1"/>
</dbReference>
<dbReference type="InterPro" id="IPR036038">
    <property type="entry name" value="Aminotransferase-like"/>
</dbReference>
<evidence type="ECO:0000313" key="6">
    <source>
        <dbReference type="Proteomes" id="UP000199163"/>
    </source>
</evidence>
<reference evidence="5 6" key="1">
    <citation type="submission" date="2016-10" db="EMBL/GenBank/DDBJ databases">
        <authorList>
            <person name="de Groot N.N."/>
        </authorList>
    </citation>
    <scope>NUCLEOTIDE SEQUENCE [LARGE SCALE GENOMIC DNA]</scope>
    <source>
        <strain evidence="5 6">DSM 21632</strain>
    </source>
</reference>
<comment type="subunit">
    <text evidence="3">Homodimer.</text>
</comment>
<accession>A0A1G8I1R0</accession>
<keyword evidence="5" id="KW-0456">Lyase</keyword>
<dbReference type="FunFam" id="3.20.10.10:FF:000002">
    <property type="entry name" value="D-alanine aminotransferase"/>
    <property type="match status" value="1"/>
</dbReference>
<dbReference type="GO" id="GO:0005829">
    <property type="term" value="C:cytosol"/>
    <property type="evidence" value="ECO:0007669"/>
    <property type="project" value="TreeGrafter"/>
</dbReference>
<dbReference type="OrthoDB" id="9805628at2"/>
<dbReference type="GO" id="GO:0016829">
    <property type="term" value="F:lyase activity"/>
    <property type="evidence" value="ECO:0007669"/>
    <property type="project" value="UniProtKB-KW"/>
</dbReference>
<organism evidence="5 6">
    <name type="scientific">Alteribacillus persepolensis</name>
    <dbReference type="NCBI Taxonomy" id="568899"/>
    <lineage>
        <taxon>Bacteria</taxon>
        <taxon>Bacillati</taxon>
        <taxon>Bacillota</taxon>
        <taxon>Bacilli</taxon>
        <taxon>Bacillales</taxon>
        <taxon>Bacillaceae</taxon>
        <taxon>Alteribacillus</taxon>
    </lineage>
</organism>
<dbReference type="InterPro" id="IPR043131">
    <property type="entry name" value="BCAT-like_N"/>
</dbReference>